<dbReference type="PROSITE" id="PS51257">
    <property type="entry name" value="PROKAR_LIPOPROTEIN"/>
    <property type="match status" value="1"/>
</dbReference>
<evidence type="ECO:0000256" key="3">
    <source>
        <dbReference type="SAM" id="SignalP"/>
    </source>
</evidence>
<reference evidence="5" key="1">
    <citation type="submission" date="2018-10" db="EMBL/GenBank/DDBJ databases">
        <title>Transcriptome assembly of Aceria tosichella (Wheat curl mite) Type 2.</title>
        <authorList>
            <person name="Scully E.D."/>
            <person name="Geib S.M."/>
            <person name="Palmer N.A."/>
            <person name="Gupta A.K."/>
            <person name="Sarath G."/>
            <person name="Tatineni S."/>
        </authorList>
    </citation>
    <scope>NUCLEOTIDE SEQUENCE</scope>
    <source>
        <strain evidence="5">LincolnNE</strain>
    </source>
</reference>
<keyword evidence="3" id="KW-0732">Signal</keyword>
<accession>A0A6G1S4B7</accession>
<keyword evidence="1" id="KW-1015">Disulfide bond</keyword>
<sequence>MIFKIRLIILALVVTSCILQLCHGLPYYDNDDDGGGGDNYNDEDEDDHQTGADLTADPGENETYFNDAPMAESPDGEEPGSGESWEDLSDEDEGQFLGQKQLPRQRPPRPPQRPPPNKPRCWPFPWPSWPPRPVPNPTPNPSSPPNPSVNGKLSIDAFNYKVCGQFSNAHLVRGPQNAFRCAGGGASRRRRRGAGDDYDEEEEMGNESIDMMNNDDENFDHINSTERIVDGRAARWGEFPSHVDLIMSSGGRGMTLHCGGTLIHNNLVITAAHCISENYPVITAKVGTLNKQTGTGVRAERWCWHRNYNKAAVSYDLGMIKLSQPVTYVPGKVQPSCMIINRQHQASAQCVVIGMGKYDNTGALSSFLRTIGVTRSCNVWGHNTFGSCYQSQPTGGTCQGDSGSGLYCFDNCGGKSPKTFVVGAVSSGPYGCQPGVPKTMTATDFNKMQNDVRKMIRMLVNNEQGEHICRQGR</sequence>
<feature type="region of interest" description="Disordered" evidence="2">
    <location>
        <begin position="34"/>
        <end position="122"/>
    </location>
</feature>
<evidence type="ECO:0000256" key="2">
    <source>
        <dbReference type="SAM" id="MobiDB-lite"/>
    </source>
</evidence>
<dbReference type="InterPro" id="IPR009003">
    <property type="entry name" value="Peptidase_S1_PA"/>
</dbReference>
<feature type="compositionally biased region" description="Pro residues" evidence="2">
    <location>
        <begin position="108"/>
        <end position="122"/>
    </location>
</feature>
<dbReference type="AlphaFoldDB" id="A0A6G1S4B7"/>
<dbReference type="InterPro" id="IPR001314">
    <property type="entry name" value="Peptidase_S1A"/>
</dbReference>
<organism evidence="5">
    <name type="scientific">Aceria tosichella</name>
    <name type="common">wheat curl mite</name>
    <dbReference type="NCBI Taxonomy" id="561515"/>
    <lineage>
        <taxon>Eukaryota</taxon>
        <taxon>Metazoa</taxon>
        <taxon>Ecdysozoa</taxon>
        <taxon>Arthropoda</taxon>
        <taxon>Chelicerata</taxon>
        <taxon>Arachnida</taxon>
        <taxon>Acari</taxon>
        <taxon>Acariformes</taxon>
        <taxon>Trombidiformes</taxon>
        <taxon>Prostigmata</taxon>
        <taxon>Eupodina</taxon>
        <taxon>Eriophyoidea</taxon>
        <taxon>Eriophyidae</taxon>
        <taxon>Eriophyinae</taxon>
        <taxon>Aceriini</taxon>
        <taxon>Aceria</taxon>
    </lineage>
</organism>
<feature type="domain" description="Peptidase S1" evidence="4">
    <location>
        <begin position="228"/>
        <end position="461"/>
    </location>
</feature>
<evidence type="ECO:0000256" key="1">
    <source>
        <dbReference type="ARBA" id="ARBA00023157"/>
    </source>
</evidence>
<dbReference type="InterPro" id="IPR001254">
    <property type="entry name" value="Trypsin_dom"/>
</dbReference>
<dbReference type="SUPFAM" id="SSF50494">
    <property type="entry name" value="Trypsin-like serine proteases"/>
    <property type="match status" value="1"/>
</dbReference>
<dbReference type="PRINTS" id="PR00722">
    <property type="entry name" value="CHYMOTRYPSIN"/>
</dbReference>
<protein>
    <submittedName>
        <fullName evidence="5">Chymotrypsin-like elastase family member 1</fullName>
    </submittedName>
</protein>
<dbReference type="Pfam" id="PF00089">
    <property type="entry name" value="Trypsin"/>
    <property type="match status" value="1"/>
</dbReference>
<feature type="chain" id="PRO_5026182880" evidence="3">
    <location>
        <begin position="25"/>
        <end position="473"/>
    </location>
</feature>
<evidence type="ECO:0000313" key="5">
    <source>
        <dbReference type="EMBL" id="MDE45199.1"/>
    </source>
</evidence>
<proteinExistence type="predicted"/>
<feature type="compositionally biased region" description="Acidic residues" evidence="2">
    <location>
        <begin position="74"/>
        <end position="94"/>
    </location>
</feature>
<dbReference type="GO" id="GO:0004252">
    <property type="term" value="F:serine-type endopeptidase activity"/>
    <property type="evidence" value="ECO:0007669"/>
    <property type="project" value="InterPro"/>
</dbReference>
<feature type="signal peptide" evidence="3">
    <location>
        <begin position="1"/>
        <end position="24"/>
    </location>
</feature>
<dbReference type="PANTHER" id="PTHR24250">
    <property type="entry name" value="CHYMOTRYPSIN-RELATED"/>
    <property type="match status" value="1"/>
</dbReference>
<dbReference type="Gene3D" id="2.40.10.10">
    <property type="entry name" value="Trypsin-like serine proteases"/>
    <property type="match status" value="1"/>
</dbReference>
<name>A0A6G1S4B7_9ACAR</name>
<dbReference type="SMART" id="SM00020">
    <property type="entry name" value="Tryp_SPc"/>
    <property type="match status" value="1"/>
</dbReference>
<dbReference type="EMBL" id="GGYP01000428">
    <property type="protein sequence ID" value="MDE45199.1"/>
    <property type="molecule type" value="Transcribed_RNA"/>
</dbReference>
<dbReference type="InterPro" id="IPR018114">
    <property type="entry name" value="TRYPSIN_HIS"/>
</dbReference>
<evidence type="ECO:0000259" key="4">
    <source>
        <dbReference type="PROSITE" id="PS50240"/>
    </source>
</evidence>
<gene>
    <name evidence="5" type="primary">Cela1_0</name>
    <name evidence="5" type="ORF">g.18325</name>
</gene>
<feature type="region of interest" description="Disordered" evidence="2">
    <location>
        <begin position="181"/>
        <end position="204"/>
    </location>
</feature>
<feature type="compositionally biased region" description="Acidic residues" evidence="2">
    <location>
        <begin position="34"/>
        <end position="47"/>
    </location>
</feature>
<dbReference type="GO" id="GO:0006508">
    <property type="term" value="P:proteolysis"/>
    <property type="evidence" value="ECO:0007669"/>
    <property type="project" value="InterPro"/>
</dbReference>
<dbReference type="PROSITE" id="PS50240">
    <property type="entry name" value="TRYPSIN_DOM"/>
    <property type="match status" value="1"/>
</dbReference>
<dbReference type="PROSITE" id="PS00134">
    <property type="entry name" value="TRYPSIN_HIS"/>
    <property type="match status" value="1"/>
</dbReference>
<dbReference type="PANTHER" id="PTHR24250:SF27">
    <property type="entry name" value="ELASTASE 2 LIKE"/>
    <property type="match status" value="1"/>
</dbReference>
<dbReference type="InterPro" id="IPR043504">
    <property type="entry name" value="Peptidase_S1_PA_chymotrypsin"/>
</dbReference>